<keyword evidence="5" id="KW-0235">DNA replication</keyword>
<dbReference type="PANTHER" id="PTHR11276:SF28">
    <property type="entry name" value="DNA POLYMERASE LAMBDA"/>
    <property type="match status" value="1"/>
</dbReference>
<feature type="region of interest" description="Disordered" evidence="13">
    <location>
        <begin position="270"/>
        <end position="302"/>
    </location>
</feature>
<evidence type="ECO:0000256" key="8">
    <source>
        <dbReference type="ARBA" id="ARBA00023204"/>
    </source>
</evidence>
<comment type="function">
    <text evidence="12">DNA polymerase that functions in several pathways of DNA repair. Involved in base excision repair (BER) responsible for repair of lesions that give rise to abasic (AP) sites in DNA. Also contributes to DNA double-strand break repair by non-homologous end joining and homologous recombination. Has both template-dependent and template-independent (terminal transferase) DNA polymerase activities. Has also a 5'-deoxyribose-5-phosphate lyase (dRP lyase) activity.</text>
</comment>
<feature type="compositionally biased region" description="Polar residues" evidence="13">
    <location>
        <begin position="286"/>
        <end position="302"/>
    </location>
</feature>
<dbReference type="OrthoDB" id="205514at2759"/>
<dbReference type="Pfam" id="PF14792">
    <property type="entry name" value="DNA_pol_B_palm"/>
    <property type="match status" value="1"/>
</dbReference>
<accession>A0A9N9GPD7</accession>
<keyword evidence="12" id="KW-0539">Nucleus</keyword>
<keyword evidence="7 12" id="KW-0239">DNA-directed DNA polymerase</keyword>
<keyword evidence="6 12" id="KW-0227">DNA damage</keyword>
<feature type="active site" description="Nucleophile; Schiff-base intermediate with DNA; for 5'-dRP lyase activity" evidence="11">
    <location>
        <position position="373"/>
    </location>
</feature>
<dbReference type="InterPro" id="IPR018944">
    <property type="entry name" value="DNA_pol_lambd_fingers_domain"/>
</dbReference>
<feature type="compositionally biased region" description="Basic residues" evidence="13">
    <location>
        <begin position="9"/>
        <end position="19"/>
    </location>
</feature>
<evidence type="ECO:0000256" key="5">
    <source>
        <dbReference type="ARBA" id="ARBA00022705"/>
    </source>
</evidence>
<dbReference type="InterPro" id="IPR010996">
    <property type="entry name" value="HHH_MUS81"/>
</dbReference>
<feature type="compositionally biased region" description="Basic and acidic residues" evidence="13">
    <location>
        <begin position="223"/>
        <end position="234"/>
    </location>
</feature>
<organism evidence="15 16">
    <name type="scientific">Acaulospora morrowiae</name>
    <dbReference type="NCBI Taxonomy" id="94023"/>
    <lineage>
        <taxon>Eukaryota</taxon>
        <taxon>Fungi</taxon>
        <taxon>Fungi incertae sedis</taxon>
        <taxon>Mucoromycota</taxon>
        <taxon>Glomeromycotina</taxon>
        <taxon>Glomeromycetes</taxon>
        <taxon>Diversisporales</taxon>
        <taxon>Acaulosporaceae</taxon>
        <taxon>Acaulospora</taxon>
    </lineage>
</organism>
<dbReference type="PRINTS" id="PR00870">
    <property type="entry name" value="DNAPOLXBETA"/>
</dbReference>
<dbReference type="InterPro" id="IPR028207">
    <property type="entry name" value="DNA_pol_B_palm_palm"/>
</dbReference>
<dbReference type="Pfam" id="PF14791">
    <property type="entry name" value="DNA_pol_B_thumb"/>
    <property type="match status" value="1"/>
</dbReference>
<evidence type="ECO:0000256" key="13">
    <source>
        <dbReference type="SAM" id="MobiDB-lite"/>
    </source>
</evidence>
<evidence type="ECO:0000256" key="3">
    <source>
        <dbReference type="ARBA" id="ARBA00022679"/>
    </source>
</evidence>
<keyword evidence="2" id="KW-0237">DNA synthesis</keyword>
<proteinExistence type="inferred from homology"/>
<dbReference type="GO" id="GO:0003887">
    <property type="term" value="F:DNA-directed DNA polymerase activity"/>
    <property type="evidence" value="ECO:0007669"/>
    <property type="project" value="UniProtKB-UniRule"/>
</dbReference>
<evidence type="ECO:0000256" key="6">
    <source>
        <dbReference type="ARBA" id="ARBA00022763"/>
    </source>
</evidence>
<dbReference type="PRINTS" id="PR00869">
    <property type="entry name" value="DNAPOLX"/>
</dbReference>
<feature type="non-terminal residue" evidence="15">
    <location>
        <position position="1"/>
    </location>
</feature>
<dbReference type="SUPFAM" id="SSF47802">
    <property type="entry name" value="DNA polymerase beta, N-terminal domain-like"/>
    <property type="match status" value="1"/>
</dbReference>
<feature type="domain" description="BRCT" evidence="14">
    <location>
        <begin position="108"/>
        <end position="203"/>
    </location>
</feature>
<dbReference type="InterPro" id="IPR037160">
    <property type="entry name" value="DNA_Pol_thumb_sf"/>
</dbReference>
<comment type="similarity">
    <text evidence="12">Belongs to the DNA polymerase type-X family.</text>
</comment>
<evidence type="ECO:0000256" key="4">
    <source>
        <dbReference type="ARBA" id="ARBA00022695"/>
    </source>
</evidence>
<dbReference type="Pfam" id="PF14716">
    <property type="entry name" value="HHH_8"/>
    <property type="match status" value="1"/>
</dbReference>
<keyword evidence="8 12" id="KW-0234">DNA repair</keyword>
<dbReference type="GO" id="GO:0046872">
    <property type="term" value="F:metal ion binding"/>
    <property type="evidence" value="ECO:0007669"/>
    <property type="project" value="UniProtKB-UniRule"/>
</dbReference>
<evidence type="ECO:0000256" key="10">
    <source>
        <dbReference type="ARBA" id="ARBA00049244"/>
    </source>
</evidence>
<dbReference type="GO" id="GO:0003677">
    <property type="term" value="F:DNA binding"/>
    <property type="evidence" value="ECO:0007669"/>
    <property type="project" value="UniProtKB-UniRule"/>
</dbReference>
<keyword evidence="9" id="KW-0456">Lyase</keyword>
<dbReference type="EC" id="2.7.7.7" evidence="12"/>
<dbReference type="InterPro" id="IPR001357">
    <property type="entry name" value="BRCT_dom"/>
</dbReference>
<dbReference type="GO" id="GO:0005634">
    <property type="term" value="C:nucleus"/>
    <property type="evidence" value="ECO:0007669"/>
    <property type="project" value="UniProtKB-SubCell"/>
</dbReference>
<dbReference type="Pfam" id="PF10391">
    <property type="entry name" value="DNA_pol_lambd_f"/>
    <property type="match status" value="1"/>
</dbReference>
<comment type="catalytic activity">
    <reaction evidence="10 12">
        <text>DNA(n) + a 2'-deoxyribonucleoside 5'-triphosphate = DNA(n+1) + diphosphate</text>
        <dbReference type="Rhea" id="RHEA:22508"/>
        <dbReference type="Rhea" id="RHEA-COMP:17339"/>
        <dbReference type="Rhea" id="RHEA-COMP:17340"/>
        <dbReference type="ChEBI" id="CHEBI:33019"/>
        <dbReference type="ChEBI" id="CHEBI:61560"/>
        <dbReference type="ChEBI" id="CHEBI:173112"/>
        <dbReference type="EC" id="2.7.7.7"/>
    </reaction>
</comment>
<dbReference type="Gene3D" id="1.10.150.20">
    <property type="entry name" value="5' to 3' exonuclease, C-terminal subdomain"/>
    <property type="match status" value="1"/>
</dbReference>
<dbReference type="EMBL" id="CAJVPV010007224">
    <property type="protein sequence ID" value="CAG8616275.1"/>
    <property type="molecule type" value="Genomic_DNA"/>
</dbReference>
<protein>
    <recommendedName>
        <fullName evidence="12">DNA polymerase</fullName>
        <ecNumber evidence="12">2.7.7.7</ecNumber>
    </recommendedName>
</protein>
<dbReference type="FunFam" id="1.10.150.110:FF:000005">
    <property type="entry name" value="DNA polymerase POL4"/>
    <property type="match status" value="1"/>
</dbReference>
<dbReference type="GO" id="GO:0006303">
    <property type="term" value="P:double-strand break repair via nonhomologous end joining"/>
    <property type="evidence" value="ECO:0007669"/>
    <property type="project" value="TreeGrafter"/>
</dbReference>
<dbReference type="InterPro" id="IPR002008">
    <property type="entry name" value="DNA_pol_X_beta-like"/>
</dbReference>
<feature type="region of interest" description="Disordered" evidence="13">
    <location>
        <begin position="65"/>
        <end position="102"/>
    </location>
</feature>
<name>A0A9N9GPD7_9GLOM</name>
<feature type="compositionally biased region" description="Basic and acidic residues" evidence="13">
    <location>
        <begin position="276"/>
        <end position="285"/>
    </location>
</feature>
<evidence type="ECO:0000256" key="7">
    <source>
        <dbReference type="ARBA" id="ARBA00022932"/>
    </source>
</evidence>
<comment type="caution">
    <text evidence="15">The sequence shown here is derived from an EMBL/GenBank/DDBJ whole genome shotgun (WGS) entry which is preliminary data.</text>
</comment>
<dbReference type="PANTHER" id="PTHR11276">
    <property type="entry name" value="DNA POLYMERASE TYPE-X FAMILY MEMBER"/>
    <property type="match status" value="1"/>
</dbReference>
<keyword evidence="16" id="KW-1185">Reference proteome</keyword>
<dbReference type="InterPro" id="IPR002054">
    <property type="entry name" value="DNA-dir_DNA_pol_X"/>
</dbReference>
<keyword evidence="3 12" id="KW-0808">Transferase</keyword>
<dbReference type="GO" id="GO:0016829">
    <property type="term" value="F:lyase activity"/>
    <property type="evidence" value="ECO:0007669"/>
    <property type="project" value="UniProtKB-KW"/>
</dbReference>
<dbReference type="Gene3D" id="1.10.150.110">
    <property type="entry name" value="DNA polymerase beta, N-terminal domain-like"/>
    <property type="match status" value="1"/>
</dbReference>
<dbReference type="Gene3D" id="3.30.210.10">
    <property type="entry name" value="DNA polymerase, thumb domain"/>
    <property type="match status" value="1"/>
</dbReference>
<dbReference type="SMART" id="SM00292">
    <property type="entry name" value="BRCT"/>
    <property type="match status" value="1"/>
</dbReference>
<dbReference type="InterPro" id="IPR043519">
    <property type="entry name" value="NT_sf"/>
</dbReference>
<dbReference type="Proteomes" id="UP000789342">
    <property type="component" value="Unassembled WGS sequence"/>
</dbReference>
<reference evidence="15" key="1">
    <citation type="submission" date="2021-06" db="EMBL/GenBank/DDBJ databases">
        <authorList>
            <person name="Kallberg Y."/>
            <person name="Tangrot J."/>
            <person name="Rosling A."/>
        </authorList>
    </citation>
    <scope>NUCLEOTIDE SEQUENCE</scope>
    <source>
        <strain evidence="15">CL551</strain>
    </source>
</reference>
<dbReference type="Pfam" id="PF00533">
    <property type="entry name" value="BRCT"/>
    <property type="match status" value="1"/>
</dbReference>
<comment type="cofactor">
    <cofactor evidence="1">
        <name>Mn(2+)</name>
        <dbReference type="ChEBI" id="CHEBI:29035"/>
    </cofactor>
</comment>
<evidence type="ECO:0000256" key="2">
    <source>
        <dbReference type="ARBA" id="ARBA00022634"/>
    </source>
</evidence>
<dbReference type="Gene3D" id="3.30.460.10">
    <property type="entry name" value="Beta Polymerase, domain 2"/>
    <property type="match status" value="1"/>
</dbReference>
<evidence type="ECO:0000256" key="9">
    <source>
        <dbReference type="ARBA" id="ARBA00023239"/>
    </source>
</evidence>
<dbReference type="InterPro" id="IPR022312">
    <property type="entry name" value="DNA_pol_X"/>
</dbReference>
<evidence type="ECO:0000256" key="11">
    <source>
        <dbReference type="PIRSR" id="PIRSR622312-50"/>
    </source>
</evidence>
<dbReference type="CDD" id="cd00141">
    <property type="entry name" value="NT_POLXc"/>
    <property type="match status" value="1"/>
</dbReference>
<dbReference type="SUPFAM" id="SSF81301">
    <property type="entry name" value="Nucleotidyltransferase"/>
    <property type="match status" value="1"/>
</dbReference>
<dbReference type="PROSITE" id="PS50172">
    <property type="entry name" value="BRCT"/>
    <property type="match status" value="1"/>
</dbReference>
<evidence type="ECO:0000256" key="12">
    <source>
        <dbReference type="RuleBase" id="RU366014"/>
    </source>
</evidence>
<dbReference type="AlphaFoldDB" id="A0A9N9GPD7"/>
<gene>
    <name evidence="15" type="ORF">AMORRO_LOCUS8456</name>
</gene>
<feature type="region of interest" description="Disordered" evidence="13">
    <location>
        <begin position="215"/>
        <end position="256"/>
    </location>
</feature>
<dbReference type="SMART" id="SM00483">
    <property type="entry name" value="POLXc"/>
    <property type="match status" value="1"/>
</dbReference>
<keyword evidence="4 12" id="KW-0548">Nucleotidyltransferase</keyword>
<dbReference type="Gene3D" id="3.40.50.10190">
    <property type="entry name" value="BRCT domain"/>
    <property type="match status" value="1"/>
</dbReference>
<sequence length="656" mass="74139">MDLKDTRNTKKPTKSRQRKISTTEKLNSKLTNDFSQSFSRKDSTQSLLPVRANDPEIQISSFFKSAKQHERSNFQKSFIPRKRNPLPTKPKSGKRKKIADNVLSSPSVPSGIFDDFRILFIQDGIDNTRLKLMKTKVKDKGGDVVDVFDSNVTHVITALSKEGTLSTIGLDGENIEGTLILQPDWISASITNNKLANIELYRVENSNLQTVQNLSQMASTKRTRNDTIGEEIDKKKHKRRNSSPERDLQPSPTGDPLLDVIQEAKRLGSEALNLDEGDKHGKKETSQSSKNIDESSMFNPKMQNSFDSMHSNPNKFIIDKLQVLLDHYQVRNDKWRVLSYRKAISAIKNHKKPITSYEEAKKISGIGNSIASKIAEIVKTGNLKRIESIPESDDIIAKFSAVHGVGSSVALKWYAKGYRTFDDILKNVELTPTQKAGIECFEDLQQRIPRDEVKVISKVVEDAAHGIDPKSELFTTGSYRRGNSTCGDIDILITRNDIDGKTHFGIIPKLVKCLNEQGILTHDLSQPRDDLSTRYMGICKLPGGKFRRIDFFSVPYNELGAALISYTGDDIFNRSMRLLAKKKNMKLNHHGLYENRGGAEKLIAQKTEKEIFDALERQMNAIVKIDTTFPRDDLESMEWFFIMCVKLLKGLLMINE</sequence>
<feature type="compositionally biased region" description="Polar residues" evidence="13">
    <location>
        <begin position="23"/>
        <end position="38"/>
    </location>
</feature>
<evidence type="ECO:0000259" key="14">
    <source>
        <dbReference type="PROSITE" id="PS50172"/>
    </source>
</evidence>
<dbReference type="InterPro" id="IPR027421">
    <property type="entry name" value="DNA_pol_lamdba_lyase_dom_sf"/>
</dbReference>
<dbReference type="InterPro" id="IPR036420">
    <property type="entry name" value="BRCT_dom_sf"/>
</dbReference>
<evidence type="ECO:0000313" key="16">
    <source>
        <dbReference type="Proteomes" id="UP000789342"/>
    </source>
</evidence>
<dbReference type="InterPro" id="IPR029398">
    <property type="entry name" value="PolB_thumb"/>
</dbReference>
<evidence type="ECO:0000256" key="1">
    <source>
        <dbReference type="ARBA" id="ARBA00001936"/>
    </source>
</evidence>
<dbReference type="SUPFAM" id="SSF81585">
    <property type="entry name" value="PsbU/PolX domain-like"/>
    <property type="match status" value="1"/>
</dbReference>
<dbReference type="SUPFAM" id="SSF52113">
    <property type="entry name" value="BRCT domain"/>
    <property type="match status" value="1"/>
</dbReference>
<feature type="region of interest" description="Disordered" evidence="13">
    <location>
        <begin position="1"/>
        <end position="50"/>
    </location>
</feature>
<evidence type="ECO:0000313" key="15">
    <source>
        <dbReference type="EMBL" id="CAG8616275.1"/>
    </source>
</evidence>
<comment type="subcellular location">
    <subcellularLocation>
        <location evidence="12">Nucleus</location>
    </subcellularLocation>
</comment>